<sequence>MHKKLTKSKNKVFLGVCGGIADYLGMDATVIRLIAIVLIACTGFFPLTIIYLVAAAIMPDYHGSAHRDNTVEGEFKEK</sequence>
<evidence type="ECO:0000256" key="5">
    <source>
        <dbReference type="ARBA" id="ARBA00023136"/>
    </source>
</evidence>
<dbReference type="PATRIC" id="fig|1423782.4.peg.1755"/>
<dbReference type="InterPro" id="IPR007168">
    <property type="entry name" value="Phageshock_PspC_N"/>
</dbReference>
<evidence type="ECO:0000256" key="3">
    <source>
        <dbReference type="ARBA" id="ARBA00022692"/>
    </source>
</evidence>
<dbReference type="Proteomes" id="UP000051412">
    <property type="component" value="Unassembled WGS sequence"/>
</dbReference>
<dbReference type="RefSeq" id="WP_047769022.1">
    <property type="nucleotide sequence ID" value="NZ_AZGM01000039.1"/>
</dbReference>
<dbReference type="EMBL" id="AZGM01000039">
    <property type="protein sequence ID" value="KRM28684.1"/>
    <property type="molecule type" value="Genomic_DNA"/>
</dbReference>
<feature type="transmembrane region" description="Helical" evidence="6">
    <location>
        <begin position="33"/>
        <end position="58"/>
    </location>
</feature>
<evidence type="ECO:0000313" key="8">
    <source>
        <dbReference type="EMBL" id="KRM28684.1"/>
    </source>
</evidence>
<evidence type="ECO:0000256" key="6">
    <source>
        <dbReference type="SAM" id="Phobius"/>
    </source>
</evidence>
<dbReference type="PANTHER" id="PTHR33885:SF3">
    <property type="entry name" value="PHAGE SHOCK PROTEIN C"/>
    <property type="match status" value="1"/>
</dbReference>
<dbReference type="AlphaFoldDB" id="A0A0R1XQ40"/>
<accession>A0A0R1XQ40</accession>
<keyword evidence="3 6" id="KW-0812">Transmembrane</keyword>
<comment type="caution">
    <text evidence="8">The sequence shown here is derived from an EMBL/GenBank/DDBJ whole genome shotgun (WGS) entry which is preliminary data.</text>
</comment>
<keyword evidence="9" id="KW-1185">Reference proteome</keyword>
<evidence type="ECO:0000256" key="2">
    <source>
        <dbReference type="ARBA" id="ARBA00022475"/>
    </source>
</evidence>
<reference evidence="8 9" key="1">
    <citation type="journal article" date="2015" name="Genome Announc.">
        <title>Expanding the biotechnology potential of lactobacilli through comparative genomics of 213 strains and associated genera.</title>
        <authorList>
            <person name="Sun Z."/>
            <person name="Harris H.M."/>
            <person name="McCann A."/>
            <person name="Guo C."/>
            <person name="Argimon S."/>
            <person name="Zhang W."/>
            <person name="Yang X."/>
            <person name="Jeffery I.B."/>
            <person name="Cooney J.C."/>
            <person name="Kagawa T.F."/>
            <person name="Liu W."/>
            <person name="Song Y."/>
            <person name="Salvetti E."/>
            <person name="Wrobel A."/>
            <person name="Rasinkangas P."/>
            <person name="Parkhill J."/>
            <person name="Rea M.C."/>
            <person name="O'Sullivan O."/>
            <person name="Ritari J."/>
            <person name="Douillard F.P."/>
            <person name="Paul Ross R."/>
            <person name="Yang R."/>
            <person name="Briner A.E."/>
            <person name="Felis G.E."/>
            <person name="de Vos W.M."/>
            <person name="Barrangou R."/>
            <person name="Klaenhammer T.R."/>
            <person name="Caufield P.W."/>
            <person name="Cui Y."/>
            <person name="Zhang H."/>
            <person name="O'Toole P.W."/>
        </authorList>
    </citation>
    <scope>NUCLEOTIDE SEQUENCE [LARGE SCALE GENOMIC DNA]</scope>
    <source>
        <strain evidence="8 9">DSM 6035</strain>
    </source>
</reference>
<protein>
    <recommendedName>
        <fullName evidence="7">Phage shock protein PspC N-terminal domain-containing protein</fullName>
    </recommendedName>
</protein>
<name>A0A0R1XQ40_9LACO</name>
<dbReference type="OrthoDB" id="9815286at2"/>
<dbReference type="STRING" id="1423782.FD32_GL001688"/>
<proteinExistence type="predicted"/>
<dbReference type="Pfam" id="PF04024">
    <property type="entry name" value="PspC"/>
    <property type="match status" value="1"/>
</dbReference>
<feature type="domain" description="Phage shock protein PspC N-terminal" evidence="7">
    <location>
        <begin position="3"/>
        <end position="60"/>
    </location>
</feature>
<gene>
    <name evidence="8" type="ORF">FD32_GL001688</name>
</gene>
<evidence type="ECO:0000259" key="7">
    <source>
        <dbReference type="Pfam" id="PF04024"/>
    </source>
</evidence>
<comment type="subcellular location">
    <subcellularLocation>
        <location evidence="1">Cell membrane</location>
        <topology evidence="1">Single-pass membrane protein</topology>
    </subcellularLocation>
</comment>
<evidence type="ECO:0000256" key="1">
    <source>
        <dbReference type="ARBA" id="ARBA00004162"/>
    </source>
</evidence>
<organism evidence="8 9">
    <name type="scientific">Limosilactobacillus panis DSM 6035</name>
    <dbReference type="NCBI Taxonomy" id="1423782"/>
    <lineage>
        <taxon>Bacteria</taxon>
        <taxon>Bacillati</taxon>
        <taxon>Bacillota</taxon>
        <taxon>Bacilli</taxon>
        <taxon>Lactobacillales</taxon>
        <taxon>Lactobacillaceae</taxon>
        <taxon>Limosilactobacillus</taxon>
    </lineage>
</organism>
<keyword evidence="5 6" id="KW-0472">Membrane</keyword>
<evidence type="ECO:0000313" key="9">
    <source>
        <dbReference type="Proteomes" id="UP000051412"/>
    </source>
</evidence>
<dbReference type="GO" id="GO:0005886">
    <property type="term" value="C:plasma membrane"/>
    <property type="evidence" value="ECO:0007669"/>
    <property type="project" value="UniProtKB-SubCell"/>
</dbReference>
<keyword evidence="2" id="KW-1003">Cell membrane</keyword>
<dbReference type="InterPro" id="IPR052027">
    <property type="entry name" value="PspC"/>
</dbReference>
<keyword evidence="4 6" id="KW-1133">Transmembrane helix</keyword>
<dbReference type="PANTHER" id="PTHR33885">
    <property type="entry name" value="PHAGE SHOCK PROTEIN C"/>
    <property type="match status" value="1"/>
</dbReference>
<evidence type="ECO:0000256" key="4">
    <source>
        <dbReference type="ARBA" id="ARBA00022989"/>
    </source>
</evidence>